<dbReference type="EMBL" id="MU118029">
    <property type="protein sequence ID" value="KAF9647644.1"/>
    <property type="molecule type" value="Genomic_DNA"/>
</dbReference>
<protein>
    <submittedName>
        <fullName evidence="1">Uncharacterized protein</fullName>
    </submittedName>
</protein>
<reference evidence="1" key="2">
    <citation type="journal article" date="2020" name="Nat. Commun.">
        <title>Large-scale genome sequencing of mycorrhizal fungi provides insights into the early evolution of symbiotic traits.</title>
        <authorList>
            <person name="Miyauchi S."/>
            <person name="Kiss E."/>
            <person name="Kuo A."/>
            <person name="Drula E."/>
            <person name="Kohler A."/>
            <person name="Sanchez-Garcia M."/>
            <person name="Morin E."/>
            <person name="Andreopoulos B."/>
            <person name="Barry K.W."/>
            <person name="Bonito G."/>
            <person name="Buee M."/>
            <person name="Carver A."/>
            <person name="Chen C."/>
            <person name="Cichocki N."/>
            <person name="Clum A."/>
            <person name="Culley D."/>
            <person name="Crous P.W."/>
            <person name="Fauchery L."/>
            <person name="Girlanda M."/>
            <person name="Hayes R.D."/>
            <person name="Keri Z."/>
            <person name="LaButti K."/>
            <person name="Lipzen A."/>
            <person name="Lombard V."/>
            <person name="Magnuson J."/>
            <person name="Maillard F."/>
            <person name="Murat C."/>
            <person name="Nolan M."/>
            <person name="Ohm R.A."/>
            <person name="Pangilinan J."/>
            <person name="Pereira M.F."/>
            <person name="Perotto S."/>
            <person name="Peter M."/>
            <person name="Pfister S."/>
            <person name="Riley R."/>
            <person name="Sitrit Y."/>
            <person name="Stielow J.B."/>
            <person name="Szollosi G."/>
            <person name="Zifcakova L."/>
            <person name="Stursova M."/>
            <person name="Spatafora J.W."/>
            <person name="Tedersoo L."/>
            <person name="Vaario L.M."/>
            <person name="Yamada A."/>
            <person name="Yan M."/>
            <person name="Wang P."/>
            <person name="Xu J."/>
            <person name="Bruns T."/>
            <person name="Baldrian P."/>
            <person name="Vilgalys R."/>
            <person name="Dunand C."/>
            <person name="Henrissat B."/>
            <person name="Grigoriev I.V."/>
            <person name="Hibbett D."/>
            <person name="Nagy L.G."/>
            <person name="Martin F.M."/>
        </authorList>
    </citation>
    <scope>NUCLEOTIDE SEQUENCE</scope>
    <source>
        <strain evidence="1">P2</strain>
    </source>
</reference>
<sequence>MPDPGPSATPSSSANPHLSFPSEEPESQTQSKSSTVFAPKQLLPDRLYVGNLHPSVDEFALVQVFSKFGKISHLDFLFHKTGALKGKPRGYAFVQYANKDDAQRALSTANGKLVRGRKIVVTYAQQAPLENVHSLTAGGKVRKVMSEAGRPTTLSLLKTGEGNGGRSDGTKNKIALMEAKLKQMARTTANPNQGHRPSSSHHPRSHPSPSLIRPTPPKPSPESLLSKQSIFPRVQPSAPKSKS</sequence>
<reference evidence="1" key="1">
    <citation type="submission" date="2019-10" db="EMBL/GenBank/DDBJ databases">
        <authorList>
            <consortium name="DOE Joint Genome Institute"/>
            <person name="Kuo A."/>
            <person name="Miyauchi S."/>
            <person name="Kiss E."/>
            <person name="Drula E."/>
            <person name="Kohler A."/>
            <person name="Sanchez-Garcia M."/>
            <person name="Andreopoulos B."/>
            <person name="Barry K.W."/>
            <person name="Bonito G."/>
            <person name="Buee M."/>
            <person name="Carver A."/>
            <person name="Chen C."/>
            <person name="Cichocki N."/>
            <person name="Clum A."/>
            <person name="Culley D."/>
            <person name="Crous P.W."/>
            <person name="Fauchery L."/>
            <person name="Girlanda M."/>
            <person name="Hayes R."/>
            <person name="Keri Z."/>
            <person name="Labutti K."/>
            <person name="Lipzen A."/>
            <person name="Lombard V."/>
            <person name="Magnuson J."/>
            <person name="Maillard F."/>
            <person name="Morin E."/>
            <person name="Murat C."/>
            <person name="Nolan M."/>
            <person name="Ohm R."/>
            <person name="Pangilinan J."/>
            <person name="Pereira M."/>
            <person name="Perotto S."/>
            <person name="Peter M."/>
            <person name="Riley R."/>
            <person name="Sitrit Y."/>
            <person name="Stielow B."/>
            <person name="Szollosi G."/>
            <person name="Zifcakova L."/>
            <person name="Stursova M."/>
            <person name="Spatafora J.W."/>
            <person name="Tedersoo L."/>
            <person name="Vaario L.-M."/>
            <person name="Yamada A."/>
            <person name="Yan M."/>
            <person name="Wang P."/>
            <person name="Xu J."/>
            <person name="Bruns T."/>
            <person name="Baldrian P."/>
            <person name="Vilgalys R."/>
            <person name="Henrissat B."/>
            <person name="Grigoriev I.V."/>
            <person name="Hibbett D."/>
            <person name="Nagy L.G."/>
            <person name="Martin F.M."/>
        </authorList>
    </citation>
    <scope>NUCLEOTIDE SEQUENCE</scope>
    <source>
        <strain evidence="1">P2</strain>
    </source>
</reference>
<evidence type="ECO:0000313" key="1">
    <source>
        <dbReference type="EMBL" id="KAF9647644.1"/>
    </source>
</evidence>
<dbReference type="Proteomes" id="UP000886501">
    <property type="component" value="Unassembled WGS sequence"/>
</dbReference>
<comment type="caution">
    <text evidence="1">The sequence shown here is derived from an EMBL/GenBank/DDBJ whole genome shotgun (WGS) entry which is preliminary data.</text>
</comment>
<evidence type="ECO:0000313" key="2">
    <source>
        <dbReference type="Proteomes" id="UP000886501"/>
    </source>
</evidence>
<proteinExistence type="predicted"/>
<gene>
    <name evidence="1" type="ORF">BDM02DRAFT_3245802</name>
</gene>
<accession>A0ACB6ZDJ3</accession>
<name>A0ACB6ZDJ3_THEGA</name>
<organism evidence="1 2">
    <name type="scientific">Thelephora ganbajun</name>
    <name type="common">Ganba fungus</name>
    <dbReference type="NCBI Taxonomy" id="370292"/>
    <lineage>
        <taxon>Eukaryota</taxon>
        <taxon>Fungi</taxon>
        <taxon>Dikarya</taxon>
        <taxon>Basidiomycota</taxon>
        <taxon>Agaricomycotina</taxon>
        <taxon>Agaricomycetes</taxon>
        <taxon>Thelephorales</taxon>
        <taxon>Thelephoraceae</taxon>
        <taxon>Thelephora</taxon>
    </lineage>
</organism>
<keyword evidence="2" id="KW-1185">Reference proteome</keyword>